<dbReference type="RefSeq" id="WP_073184694.1">
    <property type="nucleotide sequence ID" value="NZ_FQXI01000007.1"/>
</dbReference>
<dbReference type="OrthoDB" id="95627at2"/>
<organism evidence="2 3">
    <name type="scientific">Anaerosphaera aminiphila DSM 21120</name>
    <dbReference type="NCBI Taxonomy" id="1120995"/>
    <lineage>
        <taxon>Bacteria</taxon>
        <taxon>Bacillati</taxon>
        <taxon>Bacillota</taxon>
        <taxon>Tissierellia</taxon>
        <taxon>Tissierellales</taxon>
        <taxon>Peptoniphilaceae</taxon>
        <taxon>Anaerosphaera</taxon>
    </lineage>
</organism>
<dbReference type="InterPro" id="IPR043753">
    <property type="entry name" value="DUF5699"/>
</dbReference>
<dbReference type="Pfam" id="PF18956">
    <property type="entry name" value="DUF5699"/>
    <property type="match status" value="1"/>
</dbReference>
<keyword evidence="1" id="KW-0472">Membrane</keyword>
<evidence type="ECO:0000313" key="3">
    <source>
        <dbReference type="Proteomes" id="UP000184032"/>
    </source>
</evidence>
<keyword evidence="1" id="KW-0812">Transmembrane</keyword>
<sequence>MRILLKILFFPITLILTVLILFFDFICLFSTAVLSILSFVVFMIALGTIFILRETSEGIRIIVLAYLISPYGIPMFAAWLIAKIEGLNDMLKSI</sequence>
<evidence type="ECO:0000313" key="2">
    <source>
        <dbReference type="EMBL" id="SHH38487.1"/>
    </source>
</evidence>
<protein>
    <submittedName>
        <fullName evidence="2">Uncharacterized protein</fullName>
    </submittedName>
</protein>
<dbReference type="STRING" id="1120995.SAMN02745245_01215"/>
<accession>A0A1M5SIS2</accession>
<keyword evidence="1" id="KW-1133">Transmembrane helix</keyword>
<keyword evidence="3" id="KW-1185">Reference proteome</keyword>
<evidence type="ECO:0000256" key="1">
    <source>
        <dbReference type="SAM" id="Phobius"/>
    </source>
</evidence>
<feature type="transmembrane region" description="Helical" evidence="1">
    <location>
        <begin position="59"/>
        <end position="82"/>
    </location>
</feature>
<name>A0A1M5SIS2_9FIRM</name>
<gene>
    <name evidence="2" type="ORF">SAMN02745245_01215</name>
</gene>
<dbReference type="AlphaFoldDB" id="A0A1M5SIS2"/>
<feature type="transmembrane region" description="Helical" evidence="1">
    <location>
        <begin position="7"/>
        <end position="26"/>
    </location>
</feature>
<feature type="transmembrane region" description="Helical" evidence="1">
    <location>
        <begin position="32"/>
        <end position="52"/>
    </location>
</feature>
<dbReference type="Proteomes" id="UP000184032">
    <property type="component" value="Unassembled WGS sequence"/>
</dbReference>
<proteinExistence type="predicted"/>
<reference evidence="2 3" key="1">
    <citation type="submission" date="2016-11" db="EMBL/GenBank/DDBJ databases">
        <authorList>
            <person name="Jaros S."/>
            <person name="Januszkiewicz K."/>
            <person name="Wedrychowicz H."/>
        </authorList>
    </citation>
    <scope>NUCLEOTIDE SEQUENCE [LARGE SCALE GENOMIC DNA]</scope>
    <source>
        <strain evidence="2 3">DSM 21120</strain>
    </source>
</reference>
<dbReference type="EMBL" id="FQXI01000007">
    <property type="protein sequence ID" value="SHH38487.1"/>
    <property type="molecule type" value="Genomic_DNA"/>
</dbReference>